<dbReference type="GO" id="GO:0048188">
    <property type="term" value="C:Set1C/COMPASS complex"/>
    <property type="evidence" value="ECO:0007669"/>
    <property type="project" value="TreeGrafter"/>
</dbReference>
<dbReference type="InterPro" id="IPR046341">
    <property type="entry name" value="SET_dom_sf"/>
</dbReference>
<evidence type="ECO:0000313" key="15">
    <source>
        <dbReference type="Proteomes" id="UP000179807"/>
    </source>
</evidence>
<comment type="catalytic activity">
    <reaction evidence="9">
        <text>N(6)-methyl-L-lysyl(4)-[histone H3] + S-adenosyl-L-methionine = N(6),N(6)-dimethyl-L-lysyl(4)-[histone H3] + S-adenosyl-L-homocysteine + H(+)</text>
        <dbReference type="Rhea" id="RHEA:60268"/>
        <dbReference type="Rhea" id="RHEA-COMP:15540"/>
        <dbReference type="Rhea" id="RHEA-COMP:15543"/>
        <dbReference type="ChEBI" id="CHEBI:15378"/>
        <dbReference type="ChEBI" id="CHEBI:57856"/>
        <dbReference type="ChEBI" id="CHEBI:59789"/>
        <dbReference type="ChEBI" id="CHEBI:61929"/>
        <dbReference type="ChEBI" id="CHEBI:61976"/>
    </reaction>
</comment>
<dbReference type="GO" id="GO:0032259">
    <property type="term" value="P:methylation"/>
    <property type="evidence" value="ECO:0007669"/>
    <property type="project" value="UniProtKB-KW"/>
</dbReference>
<dbReference type="PROSITE" id="PS50280">
    <property type="entry name" value="SET"/>
    <property type="match status" value="1"/>
</dbReference>
<dbReference type="Proteomes" id="UP000179807">
    <property type="component" value="Unassembled WGS sequence"/>
</dbReference>
<evidence type="ECO:0000256" key="5">
    <source>
        <dbReference type="ARBA" id="ARBA00022691"/>
    </source>
</evidence>
<evidence type="ECO:0000256" key="9">
    <source>
        <dbReference type="ARBA" id="ARBA00047583"/>
    </source>
</evidence>
<feature type="compositionally biased region" description="Basic and acidic residues" evidence="11">
    <location>
        <begin position="80"/>
        <end position="100"/>
    </location>
</feature>
<dbReference type="SMART" id="SM00317">
    <property type="entry name" value="SET"/>
    <property type="match status" value="1"/>
</dbReference>
<dbReference type="PANTHER" id="PTHR45814">
    <property type="entry name" value="HISTONE-LYSINE N-METHYLTRANSFERASE SETD1"/>
    <property type="match status" value="1"/>
</dbReference>
<evidence type="ECO:0000256" key="8">
    <source>
        <dbReference type="ARBA" id="ARBA00047571"/>
    </source>
</evidence>
<reference evidence="14" key="1">
    <citation type="submission" date="2016-10" db="EMBL/GenBank/DDBJ databases">
        <authorList>
            <person name="Benchimol M."/>
            <person name="Almeida L.G."/>
            <person name="Vasconcelos A.T."/>
            <person name="Perreira-Neves A."/>
            <person name="Rosa I.A."/>
            <person name="Tasca T."/>
            <person name="Bogo M.R."/>
            <person name="de Souza W."/>
        </authorList>
    </citation>
    <scope>NUCLEOTIDE SEQUENCE [LARGE SCALE GENOMIC DNA]</scope>
    <source>
        <strain evidence="14">K</strain>
    </source>
</reference>
<dbReference type="InterPro" id="IPR001214">
    <property type="entry name" value="SET_dom"/>
</dbReference>
<keyword evidence="7" id="KW-0539">Nucleus</keyword>
<dbReference type="AlphaFoldDB" id="A0A1J4KBN3"/>
<evidence type="ECO:0000256" key="10">
    <source>
        <dbReference type="ARBA" id="ARBA00049129"/>
    </source>
</evidence>
<comment type="subcellular location">
    <subcellularLocation>
        <location evidence="1">Nucleus</location>
    </subcellularLocation>
</comment>
<keyword evidence="5" id="KW-0949">S-adenosyl-L-methionine</keyword>
<dbReference type="Gene3D" id="2.170.270.10">
    <property type="entry name" value="SET domain"/>
    <property type="match status" value="1"/>
</dbReference>
<dbReference type="RefSeq" id="XP_068360236.1">
    <property type="nucleotide sequence ID" value="XM_068492423.1"/>
</dbReference>
<comment type="caution">
    <text evidence="14">The sequence shown here is derived from an EMBL/GenBank/DDBJ whole genome shotgun (WGS) entry which is preliminary data.</text>
</comment>
<evidence type="ECO:0000313" key="14">
    <source>
        <dbReference type="EMBL" id="OHT07100.1"/>
    </source>
</evidence>
<dbReference type="OrthoDB" id="308383at2759"/>
<feature type="domain" description="SET" evidence="12">
    <location>
        <begin position="732"/>
        <end position="849"/>
    </location>
</feature>
<keyword evidence="4" id="KW-0808">Transferase</keyword>
<accession>A0A1J4KBN3</accession>
<feature type="compositionally biased region" description="Basic and acidic residues" evidence="11">
    <location>
        <begin position="164"/>
        <end position="241"/>
    </location>
</feature>
<organism evidence="14 15">
    <name type="scientific">Tritrichomonas foetus</name>
    <dbReference type="NCBI Taxonomy" id="1144522"/>
    <lineage>
        <taxon>Eukaryota</taxon>
        <taxon>Metamonada</taxon>
        <taxon>Parabasalia</taxon>
        <taxon>Tritrichomonadida</taxon>
        <taxon>Tritrichomonadidae</taxon>
        <taxon>Tritrichomonas</taxon>
    </lineage>
</organism>
<feature type="compositionally biased region" description="Basic and acidic residues" evidence="11">
    <location>
        <begin position="618"/>
        <end position="650"/>
    </location>
</feature>
<evidence type="ECO:0000256" key="3">
    <source>
        <dbReference type="ARBA" id="ARBA00022603"/>
    </source>
</evidence>
<evidence type="ECO:0000259" key="13">
    <source>
        <dbReference type="PROSITE" id="PS50868"/>
    </source>
</evidence>
<name>A0A1J4KBN3_9EUKA</name>
<comment type="catalytic activity">
    <reaction evidence="10">
        <text>N(6),N(6)-dimethyl-L-lysyl(4)-[histone H3] + S-adenosyl-L-methionine = N(6),N(6),N(6)-trimethyl-L-lysyl(4)-[histone H3] + S-adenosyl-L-homocysteine + H(+)</text>
        <dbReference type="Rhea" id="RHEA:60272"/>
        <dbReference type="Rhea" id="RHEA-COMP:15537"/>
        <dbReference type="Rhea" id="RHEA-COMP:15540"/>
        <dbReference type="ChEBI" id="CHEBI:15378"/>
        <dbReference type="ChEBI" id="CHEBI:57856"/>
        <dbReference type="ChEBI" id="CHEBI:59789"/>
        <dbReference type="ChEBI" id="CHEBI:61961"/>
        <dbReference type="ChEBI" id="CHEBI:61976"/>
    </reaction>
</comment>
<feature type="compositionally biased region" description="Polar residues" evidence="11">
    <location>
        <begin position="52"/>
        <end position="64"/>
    </location>
</feature>
<dbReference type="PROSITE" id="PS50868">
    <property type="entry name" value="POST_SET"/>
    <property type="match status" value="1"/>
</dbReference>
<dbReference type="SUPFAM" id="SSF82199">
    <property type="entry name" value="SET domain"/>
    <property type="match status" value="1"/>
</dbReference>
<dbReference type="InterPro" id="IPR003616">
    <property type="entry name" value="Post-SET_dom"/>
</dbReference>
<keyword evidence="15" id="KW-1185">Reference proteome</keyword>
<evidence type="ECO:0000256" key="11">
    <source>
        <dbReference type="SAM" id="MobiDB-lite"/>
    </source>
</evidence>
<dbReference type="Pfam" id="PF00856">
    <property type="entry name" value="SET"/>
    <property type="match status" value="1"/>
</dbReference>
<comment type="catalytic activity">
    <reaction evidence="8">
        <text>L-lysyl(4)-[histone H3] + 3 S-adenosyl-L-methionine = N(6),N(6),N(6)-trimethyl-L-lysyl(4)-[histone H3] + 3 S-adenosyl-L-homocysteine + 3 H(+)</text>
        <dbReference type="Rhea" id="RHEA:60260"/>
        <dbReference type="Rhea" id="RHEA-COMP:15537"/>
        <dbReference type="Rhea" id="RHEA-COMP:15547"/>
        <dbReference type="ChEBI" id="CHEBI:15378"/>
        <dbReference type="ChEBI" id="CHEBI:29969"/>
        <dbReference type="ChEBI" id="CHEBI:57856"/>
        <dbReference type="ChEBI" id="CHEBI:59789"/>
        <dbReference type="ChEBI" id="CHEBI:61961"/>
        <dbReference type="EC" id="2.1.1.354"/>
    </reaction>
</comment>
<feature type="domain" description="Post-SET" evidence="13">
    <location>
        <begin position="858"/>
        <end position="874"/>
    </location>
</feature>
<dbReference type="EMBL" id="MLAK01000705">
    <property type="protein sequence ID" value="OHT07100.1"/>
    <property type="molecule type" value="Genomic_DNA"/>
</dbReference>
<dbReference type="GO" id="GO:0140999">
    <property type="term" value="F:histone H3K4 trimethyltransferase activity"/>
    <property type="evidence" value="ECO:0007669"/>
    <property type="project" value="UniProtKB-EC"/>
</dbReference>
<protein>
    <recommendedName>
        <fullName evidence="2">[histone H3]-lysine(4) N-trimethyltransferase</fullName>
        <ecNumber evidence="2">2.1.1.354</ecNumber>
    </recommendedName>
</protein>
<sequence>MSEKKNRQPSTDFSSRDESRHEPREIYDYRGQQPRQYYQDAPRYSHYREYDSPTSGRMVSSGSSKYIDPPYRSSGSSLSRDSRGYRYSDERYSYSSRHSDIPIFSDYRTGSSSNIDREKEVIFEDRRSQRHSSSSSIRDSLDPIRSLDSESRLRRPNSVDFDDDLKNKDSKKKSEKEIPSEKKKEQLKPKEQLIEKPKSHSKDYRNDYDDYGKEYSSKDYIKDYRKESYRNDDKDYRREYHEKDYYEKDYYEKDYYEKDYYDKEYRDSKYLSSRRKYSDDDRRSPYDDDYGKHRHRSSSRSDSVDRIDSEYPVEITRMQRSPSVPHGNIPPALIKPVTIQPPIFAPKCMEMKNEGNALVEVTAPHYILDHYIRKMLEYSGKIVRYARLSYCAVFAKFVTHTMAEHAIARLNRRKMIIKRDGNYSYQLADKKKIDQMILLRKEAEESICDPPVCLLLHNAYMHQDKIPGYLEPFDKITFEYYPNEKLLFTYHKNMASVNDFLIAFGPQHMSGFVNSYVTRVVNKEWLKTNVLKIITSKLIEECMKDCSELLIPDLYVPVLRRERIKQRIMLPAPKRFGNSNSFGVNFYASKTIINFYLSPSRKVQTLRKKVKTATRERKTEMIKKDSRKYQKKVEQEIQQKEEHNQFDKLEQPPLQNSSSRLTPIHKIDESIKRKYLRACAEARRQPFIVARDSGLTLCQSQFPNAVEQQRRQKLFMRQTTNNFKSTTGIVGKRVYFDKSAIQGWGLFALEPISADSFICEYTGDMIRSRVADLREKKYENQGLPHMYLFRIDEEYVVDATVKGGKARFLNHSCHPNCRSKIINISGTQTISFYALKNIKPHDEITFNYQMEFEEDKTKWEKCYCGSKNCLGYLNYCEDPEIRKQRDLMMYNEDSD</sequence>
<feature type="region of interest" description="Disordered" evidence="11">
    <location>
        <begin position="269"/>
        <end position="306"/>
    </location>
</feature>
<feature type="region of interest" description="Disordered" evidence="11">
    <location>
        <begin position="618"/>
        <end position="660"/>
    </location>
</feature>
<keyword evidence="6" id="KW-0156">Chromatin regulator</keyword>
<evidence type="ECO:0000256" key="2">
    <source>
        <dbReference type="ARBA" id="ARBA00012182"/>
    </source>
</evidence>
<dbReference type="EC" id="2.1.1.354" evidence="2"/>
<feature type="compositionally biased region" description="Basic and acidic residues" evidence="11">
    <location>
        <begin position="14"/>
        <end position="28"/>
    </location>
</feature>
<evidence type="ECO:0000259" key="12">
    <source>
        <dbReference type="PROSITE" id="PS50280"/>
    </source>
</evidence>
<evidence type="ECO:0000256" key="6">
    <source>
        <dbReference type="ARBA" id="ARBA00022853"/>
    </source>
</evidence>
<dbReference type="GeneID" id="94827127"/>
<evidence type="ECO:0000256" key="4">
    <source>
        <dbReference type="ARBA" id="ARBA00022679"/>
    </source>
</evidence>
<evidence type="ECO:0000256" key="1">
    <source>
        <dbReference type="ARBA" id="ARBA00004123"/>
    </source>
</evidence>
<gene>
    <name evidence="14" type="ORF">TRFO_05323</name>
</gene>
<evidence type="ECO:0000256" key="7">
    <source>
        <dbReference type="ARBA" id="ARBA00023242"/>
    </source>
</evidence>
<keyword evidence="3" id="KW-0489">Methyltransferase</keyword>
<dbReference type="InterPro" id="IPR044570">
    <property type="entry name" value="Set1-like"/>
</dbReference>
<feature type="region of interest" description="Disordered" evidence="11">
    <location>
        <begin position="1"/>
        <end position="241"/>
    </location>
</feature>
<feature type="compositionally biased region" description="Basic and acidic residues" evidence="11">
    <location>
        <begin position="139"/>
        <end position="153"/>
    </location>
</feature>
<feature type="compositionally biased region" description="Basic and acidic residues" evidence="11">
    <location>
        <begin position="276"/>
        <end position="291"/>
    </location>
</feature>
<dbReference type="VEuPathDB" id="TrichDB:TRFO_05323"/>
<feature type="compositionally biased region" description="Basic and acidic residues" evidence="11">
    <location>
        <begin position="115"/>
        <end position="127"/>
    </location>
</feature>
<dbReference type="PANTHER" id="PTHR45814:SF2">
    <property type="entry name" value="HISTONE-LYSINE N-METHYLTRANSFERASE SETD1"/>
    <property type="match status" value="1"/>
</dbReference>
<proteinExistence type="predicted"/>